<evidence type="ECO:0000313" key="2">
    <source>
        <dbReference type="Proteomes" id="UP000031760"/>
    </source>
</evidence>
<protein>
    <submittedName>
        <fullName evidence="1">Uncharacterized protein</fullName>
    </submittedName>
</protein>
<keyword evidence="2" id="KW-1185">Reference proteome</keyword>
<dbReference type="AlphaFoldDB" id="W8VRG7"/>
<dbReference type="Proteomes" id="UP000031760">
    <property type="component" value="Chromosome"/>
</dbReference>
<dbReference type="SUPFAM" id="SSF50998">
    <property type="entry name" value="Quinoprotein alcohol dehydrogenase-like"/>
    <property type="match status" value="1"/>
</dbReference>
<accession>W8VRG7</accession>
<reference evidence="1 2" key="1">
    <citation type="journal article" date="2014" name="Proc. Natl. Acad. Sci. U.S.A.">
        <title>Functional characterization of flavobacteria rhodopsins reveals a unique class of light-driven chloride pump in bacteria.</title>
        <authorList>
            <person name="Yoshizawa S."/>
            <person name="Kumagai Y."/>
            <person name="Kim H."/>
            <person name="Ogura Y."/>
            <person name="Hayashi T."/>
            <person name="Iwasaki W."/>
            <person name="DeLong E.F."/>
            <person name="Kogure K."/>
        </authorList>
    </citation>
    <scope>NUCLEOTIDE SEQUENCE [LARGE SCALE GENOMIC DNA]</scope>
    <source>
        <strain evidence="1 2">S1-08</strain>
    </source>
</reference>
<gene>
    <name evidence="1" type="ORF">NMS_1631</name>
</gene>
<dbReference type="InterPro" id="IPR011047">
    <property type="entry name" value="Quinoprotein_ADH-like_sf"/>
</dbReference>
<sequence>MSVENALVHSIPTDSKIIVALSDMDDLQLLLNDNPLMEQLQSLSRMEELKKASAFLDNYSLKEESFIALSIEGKNQVAITLVTEGFKNPIDSASIKKRIEYNQIEILEKSAKGGSYYSANKDGVHIASSSLLVVESLIRRNIAEYVFDPGFQKLYERTHDDLSFYVRATDQNWLYYFLLGRNKSELHNYAQWFQLSLKKDPTALHFEGLISYKDSIKQKHALYNNLEAQENQLDRIAPANSRSLSAFTYGDVSQLTNNLTTYYNRMPTVSPQLMDILSNAQEVSQIQLEQGSALAFTLLPYETLFMDLDSLSSAKSTYRDQSIYSLTKPITTNSLSPLLTEGSFSQVALLDDFLVIAADRESIEMIVSNYENGTTLAAQLWWKDAKKNISNSSSLINITSVPSLKSPIIEVSKEDLKVLNAIDMSTTKAIISQYVHEDGYAFYRMEIPYATTAADQPLVAQIGTFKSEKNIIAGPHLFPNHLNNTQDVAFQSEDFQLTLISENGTPYWSKSLDSKIVGDIHAVDVYKNGRKQLLFSTEKKVYLLDRDGENVDQFPYDAKKTITQPLSVFDYDNDKDYRFVVTTGDEITLLNNRGNTVSGFNYKKSGKITSSPQHFKRGNKDYIAFTTARNQLQLLSRTGQVRTRIKDKIEARSPLYFNNNLIQFINSQNKLLQVNPTTGKVTTAKTSLDPESHIYMTERSQLIQTKNTIQFNGNKADLPYGTYLPAEITKVGSQEFVSVVDNGENKVYIIDSKGSILPFLPVYGNGTAEIAGGKERYLTTRDGNDVIIYKW</sequence>
<dbReference type="STRING" id="1454201.NMS_1631"/>
<dbReference type="Gene3D" id="2.130.10.10">
    <property type="entry name" value="YVTN repeat-like/Quinoprotein amine dehydrogenase"/>
    <property type="match status" value="1"/>
</dbReference>
<proteinExistence type="predicted"/>
<evidence type="ECO:0000313" key="1">
    <source>
        <dbReference type="EMBL" id="BAO55640.1"/>
    </source>
</evidence>
<organism evidence="1 2">
    <name type="scientific">Nonlabens marinus S1-08</name>
    <dbReference type="NCBI Taxonomy" id="1454201"/>
    <lineage>
        <taxon>Bacteria</taxon>
        <taxon>Pseudomonadati</taxon>
        <taxon>Bacteroidota</taxon>
        <taxon>Flavobacteriia</taxon>
        <taxon>Flavobacteriales</taxon>
        <taxon>Flavobacteriaceae</taxon>
        <taxon>Nonlabens</taxon>
    </lineage>
</organism>
<name>W8VRG7_9FLAO</name>
<dbReference type="KEGG" id="nmf:NMS_1631"/>
<dbReference type="InterPro" id="IPR015943">
    <property type="entry name" value="WD40/YVTN_repeat-like_dom_sf"/>
</dbReference>
<dbReference type="HOGENOM" id="CLU_016839_0_0_10"/>
<dbReference type="EMBL" id="AP014548">
    <property type="protein sequence ID" value="BAO55640.1"/>
    <property type="molecule type" value="Genomic_DNA"/>
</dbReference>